<dbReference type="OrthoDB" id="3445416at2759"/>
<feature type="region of interest" description="Disordered" evidence="1">
    <location>
        <begin position="98"/>
        <end position="129"/>
    </location>
</feature>
<gene>
    <name evidence="2" type="ORF">B0T10DRAFT_315074</name>
</gene>
<name>A0A9P9AQT7_9HYPO</name>
<comment type="caution">
    <text evidence="2">The sequence shown here is derived from an EMBL/GenBank/DDBJ whole genome shotgun (WGS) entry which is preliminary data.</text>
</comment>
<reference evidence="2 3" key="1">
    <citation type="journal article" date="2021" name="Nat. Commun.">
        <title>Genetic determinants of endophytism in the Arabidopsis root mycobiome.</title>
        <authorList>
            <person name="Mesny F."/>
            <person name="Miyauchi S."/>
            <person name="Thiergart T."/>
            <person name="Pickel B."/>
            <person name="Atanasova L."/>
            <person name="Karlsson M."/>
            <person name="Huettel B."/>
            <person name="Barry K.W."/>
            <person name="Haridas S."/>
            <person name="Chen C."/>
            <person name="Bauer D."/>
            <person name="Andreopoulos W."/>
            <person name="Pangilinan J."/>
            <person name="LaButti K."/>
            <person name="Riley R."/>
            <person name="Lipzen A."/>
            <person name="Clum A."/>
            <person name="Drula E."/>
            <person name="Henrissat B."/>
            <person name="Kohler A."/>
            <person name="Grigoriev I.V."/>
            <person name="Martin F.M."/>
            <person name="Hacquard S."/>
        </authorList>
    </citation>
    <scope>NUCLEOTIDE SEQUENCE [LARGE SCALE GENOMIC DNA]</scope>
    <source>
        <strain evidence="2 3">MPI-CAGE-CH-0241</strain>
    </source>
</reference>
<feature type="compositionally biased region" description="Basic and acidic residues" evidence="1">
    <location>
        <begin position="105"/>
        <end position="116"/>
    </location>
</feature>
<dbReference type="Proteomes" id="UP000777438">
    <property type="component" value="Unassembled WGS sequence"/>
</dbReference>
<evidence type="ECO:0000313" key="2">
    <source>
        <dbReference type="EMBL" id="KAH6890276.1"/>
    </source>
</evidence>
<evidence type="ECO:0000256" key="1">
    <source>
        <dbReference type="SAM" id="MobiDB-lite"/>
    </source>
</evidence>
<protein>
    <submittedName>
        <fullName evidence="2">Uncharacterized protein</fullName>
    </submittedName>
</protein>
<organism evidence="2 3">
    <name type="scientific">Thelonectria olida</name>
    <dbReference type="NCBI Taxonomy" id="1576542"/>
    <lineage>
        <taxon>Eukaryota</taxon>
        <taxon>Fungi</taxon>
        <taxon>Dikarya</taxon>
        <taxon>Ascomycota</taxon>
        <taxon>Pezizomycotina</taxon>
        <taxon>Sordariomycetes</taxon>
        <taxon>Hypocreomycetidae</taxon>
        <taxon>Hypocreales</taxon>
        <taxon>Nectriaceae</taxon>
        <taxon>Thelonectria</taxon>
    </lineage>
</organism>
<feature type="region of interest" description="Disordered" evidence="1">
    <location>
        <begin position="1"/>
        <end position="64"/>
    </location>
</feature>
<keyword evidence="3" id="KW-1185">Reference proteome</keyword>
<feature type="compositionally biased region" description="Basic and acidic residues" evidence="1">
    <location>
        <begin position="1"/>
        <end position="21"/>
    </location>
</feature>
<proteinExistence type="predicted"/>
<dbReference type="AlphaFoldDB" id="A0A9P9AQT7"/>
<evidence type="ECO:0000313" key="3">
    <source>
        <dbReference type="Proteomes" id="UP000777438"/>
    </source>
</evidence>
<dbReference type="EMBL" id="JAGPYM010000009">
    <property type="protein sequence ID" value="KAH6890276.1"/>
    <property type="molecule type" value="Genomic_DNA"/>
</dbReference>
<feature type="region of interest" description="Disordered" evidence="1">
    <location>
        <begin position="149"/>
        <end position="263"/>
    </location>
</feature>
<accession>A0A9P9AQT7</accession>
<sequence>MNRLFRRSDTPRRNSDDEHKKMQFWTPRGTIPSKSVDQDVAKVNDAQPVPRRNRRFYPKEFENQEAIFQPHEMRDAENRKFSEIPVNTRMDLTRPAATAQQVINRDQRDEPNDRARKAQNPLNDPGPFRGIVTVNNHTGQKYGVTGVTYHPEGDHQGVARARVEPLDREGRKALHRAEDEMNRMVRREDEERRRRREGGGRIEEGEGANTRRTGTWPPRDQDADDLTTYENRYQQERRPRNAPPVPRVRRRDRVPPPAEARGR</sequence>
<feature type="compositionally biased region" description="Basic and acidic residues" evidence="1">
    <location>
        <begin position="151"/>
        <end position="204"/>
    </location>
</feature>